<dbReference type="Pfam" id="PF17171">
    <property type="entry name" value="GST_C_6"/>
    <property type="match status" value="1"/>
</dbReference>
<accession>A0AAD9ST73</accession>
<keyword evidence="5" id="KW-1185">Reference proteome</keyword>
<dbReference type="GO" id="GO:0007005">
    <property type="term" value="P:mitochondrion organization"/>
    <property type="evidence" value="ECO:0007669"/>
    <property type="project" value="TreeGrafter"/>
</dbReference>
<feature type="domain" description="Thioredoxin-like fold" evidence="3">
    <location>
        <begin position="74"/>
        <end position="110"/>
    </location>
</feature>
<dbReference type="AlphaFoldDB" id="A0AAD9ST73"/>
<feature type="domain" description="Metaxin glutathione S-transferase" evidence="2">
    <location>
        <begin position="321"/>
        <end position="390"/>
    </location>
</feature>
<feature type="compositionally biased region" description="Low complexity" evidence="1">
    <location>
        <begin position="1"/>
        <end position="17"/>
    </location>
</feature>
<dbReference type="Pfam" id="PF17172">
    <property type="entry name" value="GST_N_4"/>
    <property type="match status" value="1"/>
</dbReference>
<proteinExistence type="predicted"/>
<evidence type="ECO:0000259" key="2">
    <source>
        <dbReference type="Pfam" id="PF17171"/>
    </source>
</evidence>
<dbReference type="InterPro" id="IPR033468">
    <property type="entry name" value="Metaxin_GST"/>
</dbReference>
<feature type="region of interest" description="Disordered" evidence="1">
    <location>
        <begin position="1"/>
        <end position="22"/>
    </location>
</feature>
<evidence type="ECO:0008006" key="6">
    <source>
        <dbReference type="Google" id="ProtNLM"/>
    </source>
</evidence>
<feature type="region of interest" description="Disordered" evidence="1">
    <location>
        <begin position="116"/>
        <end position="147"/>
    </location>
</feature>
<gene>
    <name evidence="4" type="ORF">N8I77_002657</name>
</gene>
<sequence length="408" mass="43174">MTDNSSSSSSSGGTSSSWVPPVPAPLQRLFDAVPLVTYGPNQLPSRSPGPSELPTLHVFISEHDAVRGAPSFNPSCLKWQTFLRIAGVKFHLRPSTNHASPTGALPFLLPPLPALTPTTTTTTTKAATTSSSDKHARLDGRSTQPIPSSRLEAYASQHGALPPATVTPQAPTPQLQSQSRRRQAYESLVDGPLRTAWLYALYLSAPNEPLLRRWYVDPCSRSALVRDALLRRLRAAARAEVAKSAEATTTNNGVGGGAGASGKAGWKLEGNVGDLLAWALGGTAAIDPERIYADARRALDALETLLYAGAEREAVDGGAGSGWFFGAPHPTLFDAAVFSYVYLILHGARASSSGGGGGGDDNHGGEPWADDTLRRIVLKCPRLVGHARRILDSYWGDLGEGGWASLDQ</sequence>
<feature type="region of interest" description="Disordered" evidence="1">
    <location>
        <begin position="161"/>
        <end position="183"/>
    </location>
</feature>
<evidence type="ECO:0000313" key="4">
    <source>
        <dbReference type="EMBL" id="KAK2615936.1"/>
    </source>
</evidence>
<organism evidence="4 5">
    <name type="scientific">Phomopsis amygdali</name>
    <name type="common">Fusicoccum amygdali</name>
    <dbReference type="NCBI Taxonomy" id="1214568"/>
    <lineage>
        <taxon>Eukaryota</taxon>
        <taxon>Fungi</taxon>
        <taxon>Dikarya</taxon>
        <taxon>Ascomycota</taxon>
        <taxon>Pezizomycotina</taxon>
        <taxon>Sordariomycetes</taxon>
        <taxon>Sordariomycetidae</taxon>
        <taxon>Diaporthales</taxon>
        <taxon>Diaporthaceae</taxon>
        <taxon>Diaporthe</taxon>
    </lineage>
</organism>
<evidence type="ECO:0000256" key="1">
    <source>
        <dbReference type="SAM" id="MobiDB-lite"/>
    </source>
</evidence>
<protein>
    <recommendedName>
        <fullName evidence="6">Thioredoxin-like fold domain-containing protein</fullName>
    </recommendedName>
</protein>
<dbReference type="EMBL" id="JAUJFL010000001">
    <property type="protein sequence ID" value="KAK2615936.1"/>
    <property type="molecule type" value="Genomic_DNA"/>
</dbReference>
<dbReference type="InterPro" id="IPR012336">
    <property type="entry name" value="Thioredoxin-like_fold"/>
</dbReference>
<dbReference type="Proteomes" id="UP001265746">
    <property type="component" value="Unassembled WGS sequence"/>
</dbReference>
<dbReference type="InterPro" id="IPR050931">
    <property type="entry name" value="Mito_Protein_Transport_Metaxin"/>
</dbReference>
<feature type="compositionally biased region" description="Low complexity" evidence="1">
    <location>
        <begin position="161"/>
        <end position="176"/>
    </location>
</feature>
<feature type="compositionally biased region" description="Low complexity" evidence="1">
    <location>
        <begin position="116"/>
        <end position="129"/>
    </location>
</feature>
<dbReference type="PANTHER" id="PTHR12289:SF44">
    <property type="entry name" value="OUTER MEMBRANE PROTEIN (SAM35), PUTATIVE (AFU_ORTHOLOGUE AFUA_1G13180)-RELATED"/>
    <property type="match status" value="1"/>
</dbReference>
<evidence type="ECO:0000313" key="5">
    <source>
        <dbReference type="Proteomes" id="UP001265746"/>
    </source>
</evidence>
<name>A0AAD9ST73_PHOAM</name>
<dbReference type="GO" id="GO:0001401">
    <property type="term" value="C:SAM complex"/>
    <property type="evidence" value="ECO:0007669"/>
    <property type="project" value="TreeGrafter"/>
</dbReference>
<comment type="caution">
    <text evidence="4">The sequence shown here is derived from an EMBL/GenBank/DDBJ whole genome shotgun (WGS) entry which is preliminary data.</text>
</comment>
<reference evidence="4" key="1">
    <citation type="submission" date="2023-06" db="EMBL/GenBank/DDBJ databases">
        <authorList>
            <person name="Noh H."/>
        </authorList>
    </citation>
    <scope>NUCLEOTIDE SEQUENCE</scope>
    <source>
        <strain evidence="4">DUCC20226</strain>
    </source>
</reference>
<evidence type="ECO:0000259" key="3">
    <source>
        <dbReference type="Pfam" id="PF17172"/>
    </source>
</evidence>
<dbReference type="PANTHER" id="PTHR12289">
    <property type="entry name" value="METAXIN RELATED"/>
    <property type="match status" value="1"/>
</dbReference>